<keyword evidence="2" id="KW-1185">Reference proteome</keyword>
<evidence type="ECO:0000313" key="1">
    <source>
        <dbReference type="EMBL" id="MCX4231335.1"/>
    </source>
</evidence>
<accession>A0ABT3UUW2</accession>
<gene>
    <name evidence="1" type="ORF">K3769_00815</name>
</gene>
<name>A0ABT3UUW2_9ACTN</name>
<evidence type="ECO:0000313" key="2">
    <source>
        <dbReference type="Proteomes" id="UP001165590"/>
    </source>
</evidence>
<comment type="caution">
    <text evidence="1">The sequence shown here is derived from an EMBL/GenBank/DDBJ whole genome shotgun (WGS) entry which is preliminary data.</text>
</comment>
<protein>
    <submittedName>
        <fullName evidence="1">TnsA-like heteromeric transposase endonuclease subunit</fullName>
    </submittedName>
</protein>
<proteinExistence type="predicted"/>
<dbReference type="RefSeq" id="WP_267024455.1">
    <property type="nucleotide sequence ID" value="NZ_JAIFZO010000001.1"/>
</dbReference>
<organism evidence="1 2">
    <name type="scientific">Streptomyces ortus</name>
    <dbReference type="NCBI Taxonomy" id="2867268"/>
    <lineage>
        <taxon>Bacteria</taxon>
        <taxon>Bacillati</taxon>
        <taxon>Actinomycetota</taxon>
        <taxon>Actinomycetes</taxon>
        <taxon>Kitasatosporales</taxon>
        <taxon>Streptomycetaceae</taxon>
        <taxon>Streptomyces</taxon>
    </lineage>
</organism>
<reference evidence="1" key="1">
    <citation type="journal article" date="2022" name="bioRxiv">
        <title>Discovery and biosynthetic assessment of Streptomyces ortus sp nov. isolated from a deep-sea sponge.</title>
        <authorList>
            <person name="Williams S.E."/>
        </authorList>
    </citation>
    <scope>NUCLEOTIDE SEQUENCE</scope>
    <source>
        <strain evidence="1">A15ISP2-DRY2</strain>
    </source>
</reference>
<dbReference type="Proteomes" id="UP001165590">
    <property type="component" value="Unassembled WGS sequence"/>
</dbReference>
<sequence length="252" mass="28342">MGEAAAAASSWGYAADVDVGFVDADGVERLGSLDRHWDEPFEFALPVRPFTSFKGQKNFTGEYWAATSRAQVGYESWVERDAAVALDFDPAVVSLASQPFQLTWTDGRREREHTPDYFARLVDGTGVVVDVRPQDLVDEDTAEVFAFTARVCEAVGWQFRHVGDLDQPYRVNLRWLARYRHRRCFRAPVADELREVFAEPLPLFAGADRVGDRLAVLPVLYHLLWRHELLTDLTSAPLGGDSSVQLAARRRA</sequence>
<dbReference type="EMBL" id="JAIFZO010000001">
    <property type="protein sequence ID" value="MCX4231335.1"/>
    <property type="molecule type" value="Genomic_DNA"/>
</dbReference>
<dbReference type="InterPro" id="IPR048000">
    <property type="entry name" value="TnsA-like"/>
</dbReference>
<dbReference type="NCBIfam" id="NF033179">
    <property type="entry name" value="TnsA_like_Actin"/>
    <property type="match status" value="1"/>
</dbReference>